<accession>A0A1S3XP38</accession>
<dbReference type="PANTHER" id="PTHR33116">
    <property type="entry name" value="REVERSE TRANSCRIPTASE ZINC-BINDING DOMAIN-CONTAINING PROTEIN-RELATED-RELATED"/>
    <property type="match status" value="1"/>
</dbReference>
<dbReference type="STRING" id="4097.A0A1S3XP38"/>
<dbReference type="PANTHER" id="PTHR33116:SF66">
    <property type="entry name" value="REVERSE TRANSCRIPTASE ZINC-BINDING DOMAIN-CONTAINING PROTEIN"/>
    <property type="match status" value="1"/>
</dbReference>
<dbReference type="SUPFAM" id="SSF56672">
    <property type="entry name" value="DNA/RNA polymerases"/>
    <property type="match status" value="1"/>
</dbReference>
<protein>
    <recommendedName>
        <fullName evidence="1">Reverse transcriptase domain-containing protein</fullName>
    </recommendedName>
</protein>
<dbReference type="PaxDb" id="4097-A0A1S3XP38"/>
<name>A0A1S3XP38_TOBAC</name>
<dbReference type="OMA" id="DILWIRW"/>
<evidence type="ECO:0000313" key="2">
    <source>
        <dbReference type="RefSeq" id="XP_016441696.1"/>
    </source>
</evidence>
<dbReference type="OrthoDB" id="1227408at2759"/>
<organism evidence="2">
    <name type="scientific">Nicotiana tabacum</name>
    <name type="common">Common tobacco</name>
    <dbReference type="NCBI Taxonomy" id="4097"/>
    <lineage>
        <taxon>Eukaryota</taxon>
        <taxon>Viridiplantae</taxon>
        <taxon>Streptophyta</taxon>
        <taxon>Embryophyta</taxon>
        <taxon>Tracheophyta</taxon>
        <taxon>Spermatophyta</taxon>
        <taxon>Magnoliopsida</taxon>
        <taxon>eudicotyledons</taxon>
        <taxon>Gunneridae</taxon>
        <taxon>Pentapetalae</taxon>
        <taxon>asterids</taxon>
        <taxon>lamiids</taxon>
        <taxon>Solanales</taxon>
        <taxon>Solanaceae</taxon>
        <taxon>Nicotianoideae</taxon>
        <taxon>Nicotianeae</taxon>
        <taxon>Nicotiana</taxon>
    </lineage>
</organism>
<dbReference type="KEGG" id="nta:107767279"/>
<sequence>MECITTVTYSLDMNGGLTKPFQGRRGIRQGDPMSPYLFVIAMEYLQRELAQLAKNRNIKFHPRCRKLGAMHICFADDLLMFCKADITSIRLLQQTFLKLIWTPGKCRKKLHLPSRYLGVPLASKNLSIIQCWPIVEKITQKINCWIAKLLSYAGRLQLIKSVLFEVQSYWAQIFLLPKKILKMIEAICRSFLWSGTTTITNKALVAWDRNKAAIAKHMWAITMKKDILWIRWVHTFYIRNMIVESSPIPKNAAWVVRKIIETRNLALELQGIQGDLINRLFQI</sequence>
<reference evidence="2" key="1">
    <citation type="submission" date="2025-08" db="UniProtKB">
        <authorList>
            <consortium name="RefSeq"/>
        </authorList>
    </citation>
    <scope>IDENTIFICATION</scope>
</reference>
<proteinExistence type="predicted"/>
<feature type="domain" description="Reverse transcriptase" evidence="1">
    <location>
        <begin position="12"/>
        <end position="96"/>
    </location>
</feature>
<evidence type="ECO:0000259" key="1">
    <source>
        <dbReference type="Pfam" id="PF00078"/>
    </source>
</evidence>
<gene>
    <name evidence="2" type="primary">LOC107767279</name>
</gene>
<dbReference type="AlphaFoldDB" id="A0A1S3XP38"/>
<dbReference type="InterPro" id="IPR043502">
    <property type="entry name" value="DNA/RNA_pol_sf"/>
</dbReference>
<dbReference type="Pfam" id="PF00078">
    <property type="entry name" value="RVT_1"/>
    <property type="match status" value="1"/>
</dbReference>
<dbReference type="RefSeq" id="XP_016441696.1">
    <property type="nucleotide sequence ID" value="XM_016586210.1"/>
</dbReference>
<dbReference type="InterPro" id="IPR000477">
    <property type="entry name" value="RT_dom"/>
</dbReference>